<accession>A0A098TS94</accession>
<proteinExistence type="predicted"/>
<feature type="transmembrane region" description="Helical" evidence="1">
    <location>
        <begin position="312"/>
        <end position="334"/>
    </location>
</feature>
<dbReference type="STRING" id="1497020.DO97_16650"/>
<feature type="transmembrane region" description="Helical" evidence="1">
    <location>
        <begin position="823"/>
        <end position="841"/>
    </location>
</feature>
<feature type="transmembrane region" description="Helical" evidence="1">
    <location>
        <begin position="452"/>
        <end position="468"/>
    </location>
</feature>
<feature type="transmembrane region" description="Helical" evidence="1">
    <location>
        <begin position="105"/>
        <end position="129"/>
    </location>
</feature>
<feature type="transmembrane region" description="Helical" evidence="1">
    <location>
        <begin position="282"/>
        <end position="300"/>
    </location>
</feature>
<reference evidence="2 3" key="1">
    <citation type="journal article" date="2014" name="Mol. Ecol.">
        <title>Evolution of Synechococcus.</title>
        <authorList>
            <person name="Dvorak P."/>
            <person name="Casamatta D."/>
            <person name="Hasler P."/>
            <person name="Poulickova A."/>
            <person name="Ondrej V."/>
            <person name="Sanges R."/>
        </authorList>
    </citation>
    <scope>NUCLEOTIDE SEQUENCE [LARGE SCALE GENOMIC DNA]</scope>
    <source>
        <strain evidence="2 3">CAUP A 1101</strain>
    </source>
</reference>
<feature type="transmembrane region" description="Helical" evidence="1">
    <location>
        <begin position="601"/>
        <end position="620"/>
    </location>
</feature>
<dbReference type="Proteomes" id="UP000030170">
    <property type="component" value="Unassembled WGS sequence"/>
</dbReference>
<keyword evidence="1" id="KW-0812">Transmembrane</keyword>
<protein>
    <recommendedName>
        <fullName evidence="4">DUF2157 domain-containing protein</fullName>
    </recommendedName>
</protein>
<feature type="transmembrane region" description="Helical" evidence="1">
    <location>
        <begin position="430"/>
        <end position="446"/>
    </location>
</feature>
<keyword evidence="3" id="KW-1185">Reference proteome</keyword>
<evidence type="ECO:0008006" key="4">
    <source>
        <dbReference type="Google" id="ProtNLM"/>
    </source>
</evidence>
<feature type="transmembrane region" description="Helical" evidence="1">
    <location>
        <begin position="396"/>
        <end position="418"/>
    </location>
</feature>
<dbReference type="RefSeq" id="WP_036531111.1">
    <property type="nucleotide sequence ID" value="NZ_JJML01000006.1"/>
</dbReference>
<evidence type="ECO:0000313" key="3">
    <source>
        <dbReference type="Proteomes" id="UP000030170"/>
    </source>
</evidence>
<feature type="transmembrane region" description="Helical" evidence="1">
    <location>
        <begin position="80"/>
        <end position="99"/>
    </location>
</feature>
<name>A0A098TS94_9CYAN</name>
<feature type="transmembrane region" description="Helical" evidence="1">
    <location>
        <begin position="150"/>
        <end position="171"/>
    </location>
</feature>
<feature type="transmembrane region" description="Helical" evidence="1">
    <location>
        <begin position="346"/>
        <end position="363"/>
    </location>
</feature>
<comment type="caution">
    <text evidence="2">The sequence shown here is derived from an EMBL/GenBank/DDBJ whole genome shotgun (WGS) entry which is preliminary data.</text>
</comment>
<dbReference type="AlphaFoldDB" id="A0A098TS94"/>
<feature type="transmembrane region" description="Helical" evidence="1">
    <location>
        <begin position="626"/>
        <end position="644"/>
    </location>
</feature>
<keyword evidence="1" id="KW-0472">Membrane</keyword>
<feature type="transmembrane region" description="Helical" evidence="1">
    <location>
        <begin position="504"/>
        <end position="526"/>
    </location>
</feature>
<keyword evidence="1" id="KW-1133">Transmembrane helix</keyword>
<organism evidence="2 3">
    <name type="scientific">Neosynechococcus sphagnicola sy1</name>
    <dbReference type="NCBI Taxonomy" id="1497020"/>
    <lineage>
        <taxon>Bacteria</taxon>
        <taxon>Bacillati</taxon>
        <taxon>Cyanobacteriota</taxon>
        <taxon>Cyanophyceae</taxon>
        <taxon>Neosynechococcales</taxon>
        <taxon>Neosynechococcaceae</taxon>
        <taxon>Neosynechococcus</taxon>
    </lineage>
</organism>
<evidence type="ECO:0000313" key="2">
    <source>
        <dbReference type="EMBL" id="KGF73608.1"/>
    </source>
</evidence>
<gene>
    <name evidence="2" type="ORF">DO97_16650</name>
</gene>
<feature type="transmembrane region" description="Helical" evidence="1">
    <location>
        <begin position="251"/>
        <end position="270"/>
    </location>
</feature>
<feature type="transmembrane region" description="Helical" evidence="1">
    <location>
        <begin position="547"/>
        <end position="566"/>
    </location>
</feature>
<dbReference type="EMBL" id="JJML01000006">
    <property type="protein sequence ID" value="KGF73608.1"/>
    <property type="molecule type" value="Genomic_DNA"/>
</dbReference>
<feature type="transmembrane region" description="Helical" evidence="1">
    <location>
        <begin position="798"/>
        <end position="817"/>
    </location>
</feature>
<feature type="transmembrane region" description="Helical" evidence="1">
    <location>
        <begin position="480"/>
        <end position="498"/>
    </location>
</feature>
<feature type="transmembrane region" description="Helical" evidence="1">
    <location>
        <begin position="754"/>
        <end position="771"/>
    </location>
</feature>
<feature type="transmembrane region" description="Helical" evidence="1">
    <location>
        <begin position="665"/>
        <end position="689"/>
    </location>
</feature>
<evidence type="ECO:0000256" key="1">
    <source>
        <dbReference type="SAM" id="Phobius"/>
    </source>
</evidence>
<dbReference type="OrthoDB" id="472871at2"/>
<feature type="transmembrane region" description="Helical" evidence="1">
    <location>
        <begin position="370"/>
        <end position="390"/>
    </location>
</feature>
<feature type="transmembrane region" description="Helical" evidence="1">
    <location>
        <begin position="6"/>
        <end position="21"/>
    </location>
</feature>
<sequence>MLSLGWFPYLLGVLGFGEWLHRQRQSGMANFTQRLALVIGVILTLISLVNPTLRMVNLVLSTITLAVVTQTRNRSQQSGLVYLTHATGLAALISVIRWGWPDLGLQTWCGLLVLILLLEWVGSLGGAMTRRWLTAATAPPSSAETLWQRSGWHFGLVLAVPSFYGLFFSQFDPNSDLGGGLLWFLVPLGLTLVGRYTNVPGRRNFTLWLSLMSLVVAQSLTLWVPGERLLGVGVATLVMLVNTRCLQRIAAAVVTVGFGLSVLLLFLLEAPPRLPVLKFTDWLLTGAITVTGLWLLHTWLRRRSPTQPLARLYVPAVDGWAIALWGLTWVGLLLHTALAYTHQLPAANTCLVSSGLLGVAVLLRSWRQPTLWSLVAANAAFELVMAAAIVRSEGSILDLAISNMGLALLLWLGGEVWLTRQPSRDIQSGLRLLPLFYALLAMGLRWEQFTPWTGLMTLGAAVVGLGVASRPSPWRGLQYCSLLGITLAWYELVIYRLLKASGGALADGLIVLAGVAALITLVYWLLATQRLPWLRLNSGMLAISAHWHWGLGSGLLGTAILSSLIQRPDLKGLGMGISVLLSGYALGQGRGQIAESGLKTWVYLGLVEGLVTALYARLLWQQLWIFDPWIAAIACGVGALLLKLPWQAWGWPQQPWRRAGLGLPFVIVIMTSGSIHSISLLVVAAYYTWVARRLNNRRLTYLSVLLIDWSCWRWFRDLRLHDPLWYVIPLGLSLLYIAEVDPGLQAPESKGKRHLLRLFGIGLIEVIGLFTQTGFGLIPWGLSLVAIVAGLALRVRAYLYVGTAIFMLHTLYQLVLLIFKLAFLKWVIGILVGIAFIWVAGSFETRRDQVAGLVKTWLHDWDQWS</sequence>
<feature type="transmembrane region" description="Helical" evidence="1">
    <location>
        <begin position="177"/>
        <end position="193"/>
    </location>
</feature>